<evidence type="ECO:0000313" key="3">
    <source>
        <dbReference type="EMBL" id="KAF2230079.1"/>
    </source>
</evidence>
<dbReference type="Pfam" id="PF07287">
    <property type="entry name" value="AtuA"/>
    <property type="match status" value="1"/>
</dbReference>
<dbReference type="InterPro" id="IPR025496">
    <property type="entry name" value="DUF4387"/>
</dbReference>
<dbReference type="AlphaFoldDB" id="A0A6A6GWU6"/>
<protein>
    <recommendedName>
        <fullName evidence="5">DUF1446-domain-containing protein</fullName>
    </recommendedName>
</protein>
<dbReference type="Proteomes" id="UP000800092">
    <property type="component" value="Unassembled WGS sequence"/>
</dbReference>
<evidence type="ECO:0000259" key="2">
    <source>
        <dbReference type="Pfam" id="PF14330"/>
    </source>
</evidence>
<evidence type="ECO:0000313" key="4">
    <source>
        <dbReference type="Proteomes" id="UP000800092"/>
    </source>
</evidence>
<dbReference type="Pfam" id="PF14330">
    <property type="entry name" value="DUF4387"/>
    <property type="match status" value="1"/>
</dbReference>
<dbReference type="EMBL" id="ML991848">
    <property type="protein sequence ID" value="KAF2230079.1"/>
    <property type="molecule type" value="Genomic_DNA"/>
</dbReference>
<gene>
    <name evidence="3" type="ORF">EV356DRAFT_492711</name>
</gene>
<evidence type="ECO:0008006" key="5">
    <source>
        <dbReference type="Google" id="ProtNLM"/>
    </source>
</evidence>
<proteinExistence type="predicted"/>
<accession>A0A6A6GWU6</accession>
<reference evidence="3" key="1">
    <citation type="journal article" date="2020" name="Stud. Mycol.">
        <title>101 Dothideomycetes genomes: a test case for predicting lifestyles and emergence of pathogens.</title>
        <authorList>
            <person name="Haridas S."/>
            <person name="Albert R."/>
            <person name="Binder M."/>
            <person name="Bloem J."/>
            <person name="Labutti K."/>
            <person name="Salamov A."/>
            <person name="Andreopoulos B."/>
            <person name="Baker S."/>
            <person name="Barry K."/>
            <person name="Bills G."/>
            <person name="Bluhm B."/>
            <person name="Cannon C."/>
            <person name="Castanera R."/>
            <person name="Culley D."/>
            <person name="Daum C."/>
            <person name="Ezra D."/>
            <person name="Gonzalez J."/>
            <person name="Henrissat B."/>
            <person name="Kuo A."/>
            <person name="Liang C."/>
            <person name="Lipzen A."/>
            <person name="Lutzoni F."/>
            <person name="Magnuson J."/>
            <person name="Mondo S."/>
            <person name="Nolan M."/>
            <person name="Ohm R."/>
            <person name="Pangilinan J."/>
            <person name="Park H.-J."/>
            <person name="Ramirez L."/>
            <person name="Alfaro M."/>
            <person name="Sun H."/>
            <person name="Tritt A."/>
            <person name="Yoshinaga Y."/>
            <person name="Zwiers L.-H."/>
            <person name="Turgeon B."/>
            <person name="Goodwin S."/>
            <person name="Spatafora J."/>
            <person name="Crous P."/>
            <person name="Grigoriev I."/>
        </authorList>
    </citation>
    <scope>NUCLEOTIDE SEQUENCE</scope>
    <source>
        <strain evidence="3">Tuck. ex Michener</strain>
    </source>
</reference>
<sequence length="583" mass="63305">MNSELKIFTPIGMLGYGFSESIFWSTIADGIDAIIVDAGSTDGGPSKLALLHTSATSEAYKRDLGLLVKAAHLYRIPVLIGSAGGDGANAHVDITVDLIADIVSSHGYRSLNVVSIHAELDKEIVRDAFHADALRPCTAAVPPIAHSDIEDAPRIVAQMGHEPYVKAMKEHPDFDIIVGGRSYDPAPYAAFCIYRGFIDLGIAYHMGKIMECGALCAVPKTPEAMAIVRKESFDIVPLRPEARCTAFSVAAHTLYEKSRPDILPGPGGSLHLESATYEQLDDGRTVRVRGARFLAELEGKYTVKLEGARMCGYQSAFVGGFRDPILISQIDDFLDRVRAMIQEAIPHPYELEFHVYGRNGVMGSLEPETDTISKELCIIGRAKASTQAEALHVSHVALTCCKHMSYPDQVATAGNLAFPLIPTNMPMGAVAEFCIYHLLEVEDPTAFFPNHLHIAQGTGSGARYLEDVPCTPPSGYGYLGNMASVIRSKNAGPYELTFDVIFPDERMFALVKSTAILHAEAIARLYHIKPIDVLACVWWAPANAFKATIKRKIANGSFGEADTHGSAQHIPLLYLTVPIPRDS</sequence>
<dbReference type="OrthoDB" id="5863171at2759"/>
<feature type="domain" description="DUF4387" evidence="2">
    <location>
        <begin position="479"/>
        <end position="575"/>
    </location>
</feature>
<dbReference type="InterPro" id="IPR010839">
    <property type="entry name" value="AtuA_N"/>
</dbReference>
<keyword evidence="4" id="KW-1185">Reference proteome</keyword>
<feature type="domain" description="Acyclic terpene utilisation N-terminal" evidence="1">
    <location>
        <begin position="96"/>
        <end position="400"/>
    </location>
</feature>
<organism evidence="3 4">
    <name type="scientific">Viridothelium virens</name>
    <name type="common">Speckled blister lichen</name>
    <name type="synonym">Trypethelium virens</name>
    <dbReference type="NCBI Taxonomy" id="1048519"/>
    <lineage>
        <taxon>Eukaryota</taxon>
        <taxon>Fungi</taxon>
        <taxon>Dikarya</taxon>
        <taxon>Ascomycota</taxon>
        <taxon>Pezizomycotina</taxon>
        <taxon>Dothideomycetes</taxon>
        <taxon>Dothideomycetes incertae sedis</taxon>
        <taxon>Trypetheliales</taxon>
        <taxon>Trypetheliaceae</taxon>
        <taxon>Viridothelium</taxon>
    </lineage>
</organism>
<evidence type="ECO:0000259" key="1">
    <source>
        <dbReference type="Pfam" id="PF07287"/>
    </source>
</evidence>
<name>A0A6A6GWU6_VIRVR</name>